<evidence type="ECO:0000259" key="8">
    <source>
        <dbReference type="Pfam" id="PF01757"/>
    </source>
</evidence>
<evidence type="ECO:0000256" key="1">
    <source>
        <dbReference type="ARBA" id="ARBA00004651"/>
    </source>
</evidence>
<proteinExistence type="inferred from homology"/>
<accession>A0A139R9I3</accession>
<dbReference type="AlphaFoldDB" id="A0A139R9I3"/>
<feature type="transmembrane region" description="Helical" evidence="7">
    <location>
        <begin position="42"/>
        <end position="63"/>
    </location>
</feature>
<protein>
    <recommendedName>
        <fullName evidence="8">Acyltransferase 3 domain-containing protein</fullName>
    </recommendedName>
</protein>
<feature type="domain" description="Acyltransferase 3" evidence="8">
    <location>
        <begin position="7"/>
        <end position="317"/>
    </location>
</feature>
<feature type="transmembrane region" description="Helical" evidence="7">
    <location>
        <begin position="146"/>
        <end position="167"/>
    </location>
</feature>
<feature type="transmembrane region" description="Helical" evidence="7">
    <location>
        <begin position="268"/>
        <end position="287"/>
    </location>
</feature>
<feature type="transmembrane region" description="Helical" evidence="7">
    <location>
        <begin position="75"/>
        <end position="93"/>
    </location>
</feature>
<evidence type="ECO:0000313" key="9">
    <source>
        <dbReference type="EMBL" id="KXU11420.1"/>
    </source>
</evidence>
<comment type="similarity">
    <text evidence="2">Belongs to the acyltransferase 3 family.</text>
</comment>
<evidence type="ECO:0000313" key="10">
    <source>
        <dbReference type="Proteomes" id="UP000070779"/>
    </source>
</evidence>
<feature type="transmembrane region" description="Helical" evidence="7">
    <location>
        <begin position="210"/>
        <end position="227"/>
    </location>
</feature>
<comment type="subcellular location">
    <subcellularLocation>
        <location evidence="1">Cell membrane</location>
        <topology evidence="1">Multi-pass membrane protein</topology>
    </subcellularLocation>
</comment>
<evidence type="ECO:0000256" key="4">
    <source>
        <dbReference type="ARBA" id="ARBA00022692"/>
    </source>
</evidence>
<dbReference type="GO" id="GO:0009246">
    <property type="term" value="P:enterobacterial common antigen biosynthetic process"/>
    <property type="evidence" value="ECO:0007669"/>
    <property type="project" value="TreeGrafter"/>
</dbReference>
<dbReference type="InterPro" id="IPR002656">
    <property type="entry name" value="Acyl_transf_3_dom"/>
</dbReference>
<evidence type="ECO:0000256" key="5">
    <source>
        <dbReference type="ARBA" id="ARBA00022989"/>
    </source>
</evidence>
<keyword evidence="4 7" id="KW-0812">Transmembrane</keyword>
<dbReference type="GO" id="GO:0005886">
    <property type="term" value="C:plasma membrane"/>
    <property type="evidence" value="ECO:0007669"/>
    <property type="project" value="UniProtKB-SubCell"/>
</dbReference>
<feature type="transmembrane region" description="Helical" evidence="7">
    <location>
        <begin position="179"/>
        <end position="198"/>
    </location>
</feature>
<keyword evidence="3" id="KW-1003">Cell membrane</keyword>
<feature type="transmembrane region" description="Helical" evidence="7">
    <location>
        <begin position="299"/>
        <end position="321"/>
    </location>
</feature>
<evidence type="ECO:0000256" key="7">
    <source>
        <dbReference type="SAM" id="Phobius"/>
    </source>
</evidence>
<sequence>MQKTRNINLDLLKLFACVGVVLLHTAMGGFKEAGSWNILTYLYYLGTYSIPIFFMVNGYLLLGKRNITYSYILKKVKWILITVLSWTFIVWLFKRDFAVNPVKKVIGSLLQKGYFSQFWFFGALILIYLCLPILKKILNSKRRYLYILSFFVAIGLIFESANIILQMPLQSYVIQTFRLWTWFFYYILGGFVAQFNVCSLKSRFKNWMKIVTIFLLLVSPLILFLLAKTTYHNFFAEYFYDILFVKVVSLGLFLTIFSLSLNQDRNKWIVFLANQTMGVFIIHTYIMKVWEKLFGFNFVGAYLLFALFTLSVSFIIVGMLMKIPYFNRIVKL</sequence>
<name>A0A139R9I3_STRMT</name>
<dbReference type="Proteomes" id="UP000070779">
    <property type="component" value="Unassembled WGS sequence"/>
</dbReference>
<gene>
    <name evidence="9" type="ORF">SMIDD22_01439</name>
</gene>
<dbReference type="PANTHER" id="PTHR40074">
    <property type="entry name" value="O-ACETYLTRANSFERASE WECH"/>
    <property type="match status" value="1"/>
</dbReference>
<dbReference type="PANTHER" id="PTHR40074:SF2">
    <property type="entry name" value="O-ACETYLTRANSFERASE WECH"/>
    <property type="match status" value="1"/>
</dbReference>
<dbReference type="PATRIC" id="fig|28037.238.peg.1727"/>
<feature type="transmembrane region" description="Helical" evidence="7">
    <location>
        <begin position="239"/>
        <end position="261"/>
    </location>
</feature>
<feature type="transmembrane region" description="Helical" evidence="7">
    <location>
        <begin position="12"/>
        <end position="30"/>
    </location>
</feature>
<evidence type="ECO:0000256" key="3">
    <source>
        <dbReference type="ARBA" id="ARBA00022475"/>
    </source>
</evidence>
<dbReference type="GO" id="GO:0016413">
    <property type="term" value="F:O-acetyltransferase activity"/>
    <property type="evidence" value="ECO:0007669"/>
    <property type="project" value="TreeGrafter"/>
</dbReference>
<organism evidence="9 10">
    <name type="scientific">Streptococcus mitis</name>
    <dbReference type="NCBI Taxonomy" id="28037"/>
    <lineage>
        <taxon>Bacteria</taxon>
        <taxon>Bacillati</taxon>
        <taxon>Bacillota</taxon>
        <taxon>Bacilli</taxon>
        <taxon>Lactobacillales</taxon>
        <taxon>Streptococcaceae</taxon>
        <taxon>Streptococcus</taxon>
        <taxon>Streptococcus mitis group</taxon>
    </lineage>
</organism>
<feature type="transmembrane region" description="Helical" evidence="7">
    <location>
        <begin position="113"/>
        <end position="134"/>
    </location>
</feature>
<keyword evidence="5 7" id="KW-1133">Transmembrane helix</keyword>
<reference evidence="9 10" key="1">
    <citation type="submission" date="2016-01" db="EMBL/GenBank/DDBJ databases">
        <title>Highly variable Streptococcus oralis are common among viridans streptococci isolated from primates.</title>
        <authorList>
            <person name="Denapaite D."/>
            <person name="Rieger M."/>
            <person name="Koendgen S."/>
            <person name="Brueckner R."/>
            <person name="Ochigava I."/>
            <person name="Kappeler P."/>
            <person name="Maetz-Rensing K."/>
            <person name="Leendertz F."/>
            <person name="Hakenbeck R."/>
        </authorList>
    </citation>
    <scope>NUCLEOTIDE SEQUENCE [LARGE SCALE GENOMIC DNA]</scope>
    <source>
        <strain evidence="9 10">DD22</strain>
    </source>
</reference>
<evidence type="ECO:0000256" key="2">
    <source>
        <dbReference type="ARBA" id="ARBA00007400"/>
    </source>
</evidence>
<dbReference type="EMBL" id="LQZD01000386">
    <property type="protein sequence ID" value="KXU11420.1"/>
    <property type="molecule type" value="Genomic_DNA"/>
</dbReference>
<keyword evidence="6 7" id="KW-0472">Membrane</keyword>
<comment type="caution">
    <text evidence="9">The sequence shown here is derived from an EMBL/GenBank/DDBJ whole genome shotgun (WGS) entry which is preliminary data.</text>
</comment>
<evidence type="ECO:0000256" key="6">
    <source>
        <dbReference type="ARBA" id="ARBA00023136"/>
    </source>
</evidence>
<dbReference type="Pfam" id="PF01757">
    <property type="entry name" value="Acyl_transf_3"/>
    <property type="match status" value="1"/>
</dbReference>